<feature type="chain" id="PRO_5022204829" evidence="2">
    <location>
        <begin position="24"/>
        <end position="415"/>
    </location>
</feature>
<evidence type="ECO:0000313" key="3">
    <source>
        <dbReference type="EMBL" id="QDU35955.1"/>
    </source>
</evidence>
<dbReference type="GO" id="GO:0015562">
    <property type="term" value="F:efflux transmembrane transporter activity"/>
    <property type="evidence" value="ECO:0007669"/>
    <property type="project" value="TreeGrafter"/>
</dbReference>
<keyword evidence="1" id="KW-0175">Coiled coil</keyword>
<dbReference type="EMBL" id="CP036275">
    <property type="protein sequence ID" value="QDU35955.1"/>
    <property type="molecule type" value="Genomic_DNA"/>
</dbReference>
<dbReference type="Gene3D" id="2.40.50.100">
    <property type="match status" value="1"/>
</dbReference>
<sequence length="415" mass="44906" precursor="true">MRFTSVLLLPLSLLSGALIGCTAQDAAALAPEPTVLTVEAVAAHSQPGFSFHTTLYGRIQPARRTPLAFEIAGQVTAVLVDEGDTIAAGDPVARLDTTILEAEREKLLAAKTIEQAILRRLEKGEREEVIAAARAMVSKLDAELEQAIRDRQRSSNLRDRNAVTESEYEAALFRAKSLQASLDAAKARLLELETGTREEDIDAQKNRLLELDAQIAVLDTRLEKAVITAPFTAIVIRRIIDEGAVVQDGQAILVLSETSQHEARFSVPLAQLGEAEEACGIRVGTVAVPVHAVRTIPSVSRDTRTIDVIFTLKPHSSVIEGQTCALDVTQKVVNPCVHLPHTALVPSVRGLWSVYRLEPEDSGTFRVLREEVTVNHTDGTQVYVEASLPDGALVVSEGAHKVVPGMRVRTKDVAP</sequence>
<dbReference type="Proteomes" id="UP000320496">
    <property type="component" value="Chromosome"/>
</dbReference>
<proteinExistence type="predicted"/>
<dbReference type="OrthoDB" id="266524at2"/>
<evidence type="ECO:0000256" key="2">
    <source>
        <dbReference type="SAM" id="SignalP"/>
    </source>
</evidence>
<evidence type="ECO:0000256" key="1">
    <source>
        <dbReference type="SAM" id="Coils"/>
    </source>
</evidence>
<dbReference type="Gene3D" id="1.10.287.470">
    <property type="entry name" value="Helix hairpin bin"/>
    <property type="match status" value="1"/>
</dbReference>
<organism evidence="3 4">
    <name type="scientific">Maioricimonas rarisocia</name>
    <dbReference type="NCBI Taxonomy" id="2528026"/>
    <lineage>
        <taxon>Bacteria</taxon>
        <taxon>Pseudomonadati</taxon>
        <taxon>Planctomycetota</taxon>
        <taxon>Planctomycetia</taxon>
        <taxon>Planctomycetales</taxon>
        <taxon>Planctomycetaceae</taxon>
        <taxon>Maioricimonas</taxon>
    </lineage>
</organism>
<gene>
    <name evidence="3" type="ORF">Mal4_02380</name>
</gene>
<dbReference type="SUPFAM" id="SSF111369">
    <property type="entry name" value="HlyD-like secretion proteins"/>
    <property type="match status" value="2"/>
</dbReference>
<feature type="signal peptide" evidence="2">
    <location>
        <begin position="1"/>
        <end position="23"/>
    </location>
</feature>
<protein>
    <submittedName>
        <fullName evidence="3">Putative efflux pump membrane fusion protein</fullName>
    </submittedName>
</protein>
<dbReference type="PROSITE" id="PS51257">
    <property type="entry name" value="PROKAR_LIPOPROTEIN"/>
    <property type="match status" value="1"/>
</dbReference>
<evidence type="ECO:0000313" key="4">
    <source>
        <dbReference type="Proteomes" id="UP000320496"/>
    </source>
</evidence>
<reference evidence="3 4" key="1">
    <citation type="submission" date="2019-02" db="EMBL/GenBank/DDBJ databases">
        <title>Deep-cultivation of Planctomycetes and their phenomic and genomic characterization uncovers novel biology.</title>
        <authorList>
            <person name="Wiegand S."/>
            <person name="Jogler M."/>
            <person name="Boedeker C."/>
            <person name="Pinto D."/>
            <person name="Vollmers J."/>
            <person name="Rivas-Marin E."/>
            <person name="Kohn T."/>
            <person name="Peeters S.H."/>
            <person name="Heuer A."/>
            <person name="Rast P."/>
            <person name="Oberbeckmann S."/>
            <person name="Bunk B."/>
            <person name="Jeske O."/>
            <person name="Meyerdierks A."/>
            <person name="Storesund J.E."/>
            <person name="Kallscheuer N."/>
            <person name="Luecker S."/>
            <person name="Lage O.M."/>
            <person name="Pohl T."/>
            <person name="Merkel B.J."/>
            <person name="Hornburger P."/>
            <person name="Mueller R.-W."/>
            <person name="Bruemmer F."/>
            <person name="Labrenz M."/>
            <person name="Spormann A.M."/>
            <person name="Op den Camp H."/>
            <person name="Overmann J."/>
            <person name="Amann R."/>
            <person name="Jetten M.S.M."/>
            <person name="Mascher T."/>
            <person name="Medema M.H."/>
            <person name="Devos D.P."/>
            <person name="Kaster A.-K."/>
            <person name="Ovreas L."/>
            <person name="Rohde M."/>
            <person name="Galperin M.Y."/>
            <person name="Jogler C."/>
        </authorList>
    </citation>
    <scope>NUCLEOTIDE SEQUENCE [LARGE SCALE GENOMIC DNA]</scope>
    <source>
        <strain evidence="3 4">Mal4</strain>
    </source>
</reference>
<keyword evidence="4" id="KW-1185">Reference proteome</keyword>
<dbReference type="Gene3D" id="2.40.30.170">
    <property type="match status" value="1"/>
</dbReference>
<dbReference type="KEGG" id="mri:Mal4_02380"/>
<dbReference type="PANTHER" id="PTHR30469:SF11">
    <property type="entry name" value="BLL4320 PROTEIN"/>
    <property type="match status" value="1"/>
</dbReference>
<keyword evidence="2" id="KW-0732">Signal</keyword>
<name>A0A517Z0H4_9PLAN</name>
<dbReference type="AlphaFoldDB" id="A0A517Z0H4"/>
<dbReference type="GO" id="GO:1990281">
    <property type="term" value="C:efflux pump complex"/>
    <property type="evidence" value="ECO:0007669"/>
    <property type="project" value="TreeGrafter"/>
</dbReference>
<dbReference type="PANTHER" id="PTHR30469">
    <property type="entry name" value="MULTIDRUG RESISTANCE PROTEIN MDTA"/>
    <property type="match status" value="1"/>
</dbReference>
<feature type="coiled-coil region" evidence="1">
    <location>
        <begin position="175"/>
        <end position="221"/>
    </location>
</feature>
<dbReference type="Gene3D" id="2.40.420.20">
    <property type="match status" value="1"/>
</dbReference>
<dbReference type="RefSeq" id="WP_145366669.1">
    <property type="nucleotide sequence ID" value="NZ_CP036275.1"/>
</dbReference>
<accession>A0A517Z0H4</accession>